<dbReference type="PROSITE" id="PS51873">
    <property type="entry name" value="TRIAD"/>
    <property type="match status" value="1"/>
</dbReference>
<dbReference type="InterPro" id="IPR054694">
    <property type="entry name" value="Parkin-like_IBR"/>
</dbReference>
<organism evidence="12 13">
    <name type="scientific">Apiospora marii</name>
    <dbReference type="NCBI Taxonomy" id="335849"/>
    <lineage>
        <taxon>Eukaryota</taxon>
        <taxon>Fungi</taxon>
        <taxon>Dikarya</taxon>
        <taxon>Ascomycota</taxon>
        <taxon>Pezizomycotina</taxon>
        <taxon>Sordariomycetes</taxon>
        <taxon>Xylariomycetidae</taxon>
        <taxon>Amphisphaeriales</taxon>
        <taxon>Apiosporaceae</taxon>
        <taxon>Apiospora</taxon>
    </lineage>
</organism>
<accession>A0ABR1RYH4</accession>
<gene>
    <name evidence="12" type="ORF">PG991_006857</name>
</gene>
<dbReference type="InterPro" id="IPR044066">
    <property type="entry name" value="TRIAD_supradom"/>
</dbReference>
<keyword evidence="4" id="KW-0808">Transferase</keyword>
<protein>
    <recommendedName>
        <fullName evidence="3">RBR-type E3 ubiquitin transferase</fullName>
        <ecNumber evidence="3">2.3.2.31</ecNumber>
    </recommendedName>
</protein>
<dbReference type="EMBL" id="JAQQWI010000009">
    <property type="protein sequence ID" value="KAK8022976.1"/>
    <property type="molecule type" value="Genomic_DNA"/>
</dbReference>
<sequence>MEQEYDLLILTDAKKSTHLYLHALRHALPKIISVSCLTNAFSRIGIMAYRDYYEQQVVTEWSGWHNCRDENGAEGDITREYLITFAKGLELHGVSNLAGAVKTGAAHAYSVMRPEATTLILLYADAPPHIRWYSGLNRKEQDHLGSRAFGVGDYFLDWVSACQTLSGRKHASKYEKPVRSQVFCIIDVSGIATLAPFVYLSHATGGSCFWIAETAKSATIASLTMDILLTWMGAGKQGAAVARSYAAATNLARYRKADDFHDMRSEVDGRIGQYLPADSRPGQQKNIDWVKVQDHPMKQLIQPRATPIPDFSKQYSEDSSYAKLVVEHMRRIIDEDVTWITINPVFGSLWRTVCNDRDNPARDELVDQFSAVIQGIEDQDDKKRVAAWLEESYNFSADIEATVQEVAEEDRFPCVFLDPTQVWSSGTGQPSHEDDDQDTNMATLTRADLLEIGRSCHPKILRRLGWVLTRLSYVSSADEMPEHVRNMPESELMRMPLALAKPTYRGVFWKALLHLVVPGTWLSRRPACVLAALSIRMGIKPLLDAADQEMLTWKEHWNDLKAPETLNTNCMSLLLDADASFVERHERRETETSALATLLKPSDRRLFERLVDYSLLKANMDTSLKARIGWDPKKTRVPVGPLVQCKECHFPRSVTIMGPGRTCGICLGDDADFTKKPKSEVLLLSGSKDDDNSTAMTWVECCKTDCRAQYVVYNSVGLKVRAKCHFCRSGKKTERAPTVECHKCLSRIIWPVEYRPKNIKVKAYECSACAGGSTTIVEVETTPRLLGDENGTAWLLRNSDSIIKHPLANESIFKTVSAVAALEEFADKVEILPPSHVEPLRLDGKVVRNTKEIKARLMDCVKSRKAELGTCSLCFREFKKQGSDLRRACGRKGCLQQICNDCHARWYRSNRPGRLIEVRALTCPFCGRKPSPKVAPRKLDVPANLGDAVRESGSWLYAWCVDCSRAKQFARRVCAEGAPAELTDWRCDDCRKVDGAVYRKCPGCRVATELAGGCNHITCPNPKCGVDWCFVCGFKGKDKAAVYEHMQKKHGGYWGTDGGDEPDVNMEDEPDVNMENESDDNMEDESDDNMEVEYDTQ</sequence>
<comment type="catalytic activity">
    <reaction evidence="1">
        <text>[E2 ubiquitin-conjugating enzyme]-S-ubiquitinyl-L-cysteine + [acceptor protein]-L-lysine = [E2 ubiquitin-conjugating enzyme]-L-cysteine + [acceptor protein]-N(6)-ubiquitinyl-L-lysine.</text>
        <dbReference type="EC" id="2.3.2.31"/>
    </reaction>
</comment>
<dbReference type="Pfam" id="PF22605">
    <property type="entry name" value="IBR_2"/>
    <property type="match status" value="1"/>
</dbReference>
<evidence type="ECO:0000256" key="7">
    <source>
        <dbReference type="ARBA" id="ARBA00022771"/>
    </source>
</evidence>
<evidence type="ECO:0000256" key="2">
    <source>
        <dbReference type="ARBA" id="ARBA00004906"/>
    </source>
</evidence>
<keyword evidence="7" id="KW-0863">Zinc-finger</keyword>
<reference evidence="12 13" key="1">
    <citation type="submission" date="2023-01" db="EMBL/GenBank/DDBJ databases">
        <title>Analysis of 21 Apiospora genomes using comparative genomics revels a genus with tremendous synthesis potential of carbohydrate active enzymes and secondary metabolites.</title>
        <authorList>
            <person name="Sorensen T."/>
        </authorList>
    </citation>
    <scope>NUCLEOTIDE SEQUENCE [LARGE SCALE GENOMIC DNA]</scope>
    <source>
        <strain evidence="12 13">CBS 20057</strain>
    </source>
</reference>
<dbReference type="Gene3D" id="1.20.120.1750">
    <property type="match status" value="1"/>
</dbReference>
<name>A0ABR1RYH4_9PEZI</name>
<evidence type="ECO:0000256" key="6">
    <source>
        <dbReference type="ARBA" id="ARBA00022737"/>
    </source>
</evidence>
<evidence type="ECO:0000256" key="4">
    <source>
        <dbReference type="ARBA" id="ARBA00022679"/>
    </source>
</evidence>
<feature type="region of interest" description="Disordered" evidence="10">
    <location>
        <begin position="1052"/>
        <end position="1097"/>
    </location>
</feature>
<dbReference type="EC" id="2.3.2.31" evidence="3"/>
<keyword evidence="13" id="KW-1185">Reference proteome</keyword>
<keyword evidence="5" id="KW-0479">Metal-binding</keyword>
<evidence type="ECO:0000259" key="11">
    <source>
        <dbReference type="PROSITE" id="PS51873"/>
    </source>
</evidence>
<evidence type="ECO:0000313" key="12">
    <source>
        <dbReference type="EMBL" id="KAK8022976.1"/>
    </source>
</evidence>
<dbReference type="Proteomes" id="UP001396898">
    <property type="component" value="Unassembled WGS sequence"/>
</dbReference>
<evidence type="ECO:0000256" key="10">
    <source>
        <dbReference type="SAM" id="MobiDB-lite"/>
    </source>
</evidence>
<evidence type="ECO:0000256" key="8">
    <source>
        <dbReference type="ARBA" id="ARBA00022786"/>
    </source>
</evidence>
<keyword evidence="9" id="KW-0862">Zinc</keyword>
<evidence type="ECO:0000256" key="5">
    <source>
        <dbReference type="ARBA" id="ARBA00022723"/>
    </source>
</evidence>
<comment type="caution">
    <text evidence="12">The sequence shown here is derived from an EMBL/GenBank/DDBJ whole genome shotgun (WGS) entry which is preliminary data.</text>
</comment>
<feature type="domain" description="RING-type" evidence="11">
    <location>
        <begin position="867"/>
        <end position="1057"/>
    </location>
</feature>
<evidence type="ECO:0000256" key="3">
    <source>
        <dbReference type="ARBA" id="ARBA00012251"/>
    </source>
</evidence>
<keyword evidence="6" id="KW-0677">Repeat</keyword>
<proteinExistence type="predicted"/>
<evidence type="ECO:0000256" key="1">
    <source>
        <dbReference type="ARBA" id="ARBA00001798"/>
    </source>
</evidence>
<keyword evidence="8" id="KW-0833">Ubl conjugation pathway</keyword>
<evidence type="ECO:0000313" key="13">
    <source>
        <dbReference type="Proteomes" id="UP001396898"/>
    </source>
</evidence>
<comment type="pathway">
    <text evidence="2">Protein modification; protein ubiquitination.</text>
</comment>
<dbReference type="SUPFAM" id="SSF57850">
    <property type="entry name" value="RING/U-box"/>
    <property type="match status" value="1"/>
</dbReference>
<evidence type="ECO:0000256" key="9">
    <source>
        <dbReference type="ARBA" id="ARBA00022833"/>
    </source>
</evidence>
<feature type="compositionally biased region" description="Acidic residues" evidence="10">
    <location>
        <begin position="1058"/>
        <end position="1097"/>
    </location>
</feature>